<dbReference type="Gene3D" id="3.30.750.70">
    <property type="entry name" value="4-hydroxybutyrate coenzyme like domains"/>
    <property type="match status" value="1"/>
</dbReference>
<name>A0A212JIK3_9DELT</name>
<dbReference type="PANTHER" id="PTHR21432:SF20">
    <property type="entry name" value="ACETYL-COA HYDROLASE"/>
    <property type="match status" value="1"/>
</dbReference>
<dbReference type="GO" id="GO:0006083">
    <property type="term" value="P:acetate metabolic process"/>
    <property type="evidence" value="ECO:0007669"/>
    <property type="project" value="InterPro"/>
</dbReference>
<feature type="domain" description="Acetyl-CoA hydrolase/transferase C-terminal" evidence="4">
    <location>
        <begin position="272"/>
        <end position="425"/>
    </location>
</feature>
<feature type="domain" description="Acetyl-CoA hydrolase/transferase N-terminal" evidence="3">
    <location>
        <begin position="10"/>
        <end position="180"/>
    </location>
</feature>
<dbReference type="PANTHER" id="PTHR21432">
    <property type="entry name" value="ACETYL-COA HYDROLASE-RELATED"/>
    <property type="match status" value="1"/>
</dbReference>
<evidence type="ECO:0000259" key="4">
    <source>
        <dbReference type="Pfam" id="PF13336"/>
    </source>
</evidence>
<dbReference type="Pfam" id="PF02550">
    <property type="entry name" value="AcetylCoA_hydro"/>
    <property type="match status" value="1"/>
</dbReference>
<dbReference type="Gene3D" id="3.40.1080.10">
    <property type="entry name" value="Glutaconate Coenzyme A-transferase"/>
    <property type="match status" value="1"/>
</dbReference>
<keyword evidence="2 5" id="KW-0808">Transferase</keyword>
<protein>
    <submittedName>
        <fullName evidence="5">4-hydroxybutyrate coenzyme A transferase</fullName>
        <ecNumber evidence="5">2.8.3.-</ecNumber>
    </submittedName>
</protein>
<dbReference type="InterPro" id="IPR003702">
    <property type="entry name" value="ActCoA_hydro_N"/>
</dbReference>
<evidence type="ECO:0000256" key="1">
    <source>
        <dbReference type="ARBA" id="ARBA00009632"/>
    </source>
</evidence>
<dbReference type="InterPro" id="IPR026888">
    <property type="entry name" value="AcetylCoA_hyd_C"/>
</dbReference>
<dbReference type="Pfam" id="PF13336">
    <property type="entry name" value="AcetylCoA_hyd_C"/>
    <property type="match status" value="1"/>
</dbReference>
<dbReference type="AlphaFoldDB" id="A0A212JIK3"/>
<organism evidence="5">
    <name type="scientific">uncultured delta proteobacterium</name>
    <dbReference type="NCBI Taxonomy" id="34034"/>
    <lineage>
        <taxon>Bacteria</taxon>
        <taxon>Deltaproteobacteria</taxon>
        <taxon>environmental samples</taxon>
    </lineage>
</organism>
<proteinExistence type="inferred from homology"/>
<dbReference type="InterPro" id="IPR037171">
    <property type="entry name" value="NagB/RpiA_transferase-like"/>
</dbReference>
<evidence type="ECO:0000256" key="2">
    <source>
        <dbReference type="ARBA" id="ARBA00022679"/>
    </source>
</evidence>
<reference evidence="5" key="1">
    <citation type="submission" date="2016-04" db="EMBL/GenBank/DDBJ databases">
        <authorList>
            <person name="Evans L.H."/>
            <person name="Alamgir A."/>
            <person name="Owens N."/>
            <person name="Weber N.D."/>
            <person name="Virtaneva K."/>
            <person name="Barbian K."/>
            <person name="Babar A."/>
            <person name="Rosenke K."/>
        </authorList>
    </citation>
    <scope>NUCLEOTIDE SEQUENCE</scope>
    <source>
        <strain evidence="5">86</strain>
    </source>
</reference>
<accession>A0A212JIK3</accession>
<dbReference type="SUPFAM" id="SSF100950">
    <property type="entry name" value="NagB/RpiA/CoA transferase-like"/>
    <property type="match status" value="2"/>
</dbReference>
<dbReference type="EMBL" id="FLUQ01000001">
    <property type="protein sequence ID" value="SBV99256.1"/>
    <property type="molecule type" value="Genomic_DNA"/>
</dbReference>
<dbReference type="Gene3D" id="3.40.1080.20">
    <property type="entry name" value="Acetyl-CoA hydrolase/transferase C-terminal domain"/>
    <property type="match status" value="1"/>
</dbReference>
<gene>
    <name evidence="5" type="primary">cat</name>
    <name evidence="5" type="ORF">KL86DPRO_11550</name>
</gene>
<evidence type="ECO:0000259" key="3">
    <source>
        <dbReference type="Pfam" id="PF02550"/>
    </source>
</evidence>
<comment type="similarity">
    <text evidence="1">Belongs to the acetyl-CoA hydrolase/transferase family.</text>
</comment>
<sequence>MNWREHVKNNTVTAAEAAALVASGNRVAVGHAAGAPDILTRAMVARADALRDVEITHMVALDECLYCRPEYEKSFRFNSTFMSRPTVDALAEGRADYTPIFFSQIPILMRDPSFPIDVAMIMVTPPDDQGRVSLGVSVDYTLQIALSAKITIAQVNRHMPYIVGGALIDVSEIDRFVFHDSPLPESPPAAFGDTERAIGEQIANLIPDGACLQLGIGSIPDAVLAALDGKRDLGVHSEMISDGAMRLVEKGVINCSRKTIHQGKIVISFAMGTSSFYAWLDRNPMIESYPVDYVDDARVIGRHDNLVAINSAMSVDLLGQVAAESIGTRQFSAVGGQVDFVRGARFSQGGFSIIAMPATAAGGAVSRICGTFPQGQAITTTRNDVDYIVTEYGTAYLWGKTTNQRAAALIAIAAPEFREELAREARDVYGFKVNI</sequence>
<evidence type="ECO:0000313" key="5">
    <source>
        <dbReference type="EMBL" id="SBV99256.1"/>
    </source>
</evidence>
<dbReference type="InterPro" id="IPR046433">
    <property type="entry name" value="ActCoA_hydro"/>
</dbReference>
<dbReference type="InterPro" id="IPR038460">
    <property type="entry name" value="AcetylCoA_hyd_C_sf"/>
</dbReference>
<dbReference type="GO" id="GO:0008775">
    <property type="term" value="F:acetate CoA-transferase activity"/>
    <property type="evidence" value="ECO:0007669"/>
    <property type="project" value="InterPro"/>
</dbReference>
<dbReference type="EC" id="2.8.3.-" evidence="5"/>